<gene>
    <name evidence="1" type="ORF">PG993_012461</name>
</gene>
<keyword evidence="2" id="KW-1185">Reference proteome</keyword>
<evidence type="ECO:0000313" key="1">
    <source>
        <dbReference type="EMBL" id="KAK8024395.1"/>
    </source>
</evidence>
<protein>
    <submittedName>
        <fullName evidence="1">Uncharacterized protein</fullName>
    </submittedName>
</protein>
<evidence type="ECO:0000313" key="2">
    <source>
        <dbReference type="Proteomes" id="UP001444661"/>
    </source>
</evidence>
<dbReference type="EMBL" id="JAQQWK010000011">
    <property type="protein sequence ID" value="KAK8024395.1"/>
    <property type="molecule type" value="Genomic_DNA"/>
</dbReference>
<name>A0ABR1S3X7_9PEZI</name>
<reference evidence="1 2" key="1">
    <citation type="submission" date="2023-01" db="EMBL/GenBank/DDBJ databases">
        <title>Analysis of 21 Apiospora genomes using comparative genomics revels a genus with tremendous synthesis potential of carbohydrate active enzymes and secondary metabolites.</title>
        <authorList>
            <person name="Sorensen T."/>
        </authorList>
    </citation>
    <scope>NUCLEOTIDE SEQUENCE [LARGE SCALE GENOMIC DNA]</scope>
    <source>
        <strain evidence="1 2">CBS 33761</strain>
    </source>
</reference>
<proteinExistence type="predicted"/>
<dbReference type="Proteomes" id="UP001444661">
    <property type="component" value="Unassembled WGS sequence"/>
</dbReference>
<organism evidence="1 2">
    <name type="scientific">Apiospora rasikravindrae</name>
    <dbReference type="NCBI Taxonomy" id="990691"/>
    <lineage>
        <taxon>Eukaryota</taxon>
        <taxon>Fungi</taxon>
        <taxon>Dikarya</taxon>
        <taxon>Ascomycota</taxon>
        <taxon>Pezizomycotina</taxon>
        <taxon>Sordariomycetes</taxon>
        <taxon>Xylariomycetidae</taxon>
        <taxon>Amphisphaeriales</taxon>
        <taxon>Apiosporaceae</taxon>
        <taxon>Apiospora</taxon>
    </lineage>
</organism>
<comment type="caution">
    <text evidence="1">The sequence shown here is derived from an EMBL/GenBank/DDBJ whole genome shotgun (WGS) entry which is preliminary data.</text>
</comment>
<sequence>MAPMPSKKVHIRSTSLVFFLFKLASSCSSSLLLVQARFFLFKLASPSSSFFFHGFARTWVAEPGVQDRKVGVLDQALAQLRGHRVDLGVGLGVNDGEEALFDFGRLDNSVANVVLDIHDCMVDEVFAGDEARGVALVAQDQIGLQPQRSDVERGEVVGHDADNLAHFPENCRVIMTREVGREVGLENEEKYVRGNESSEQVDVLVLAQFPCVQSPAKSCLEQKVDLLGSQRCDKVDETGMGFLFERNHETNRLLTLVAEVTCGTGTSNSRYTRLASRVFTLVRVARRGICVVIVVVHGNVLGSSASFVLVLHLSSPSNIGRGQRRFDGSDAVRHWGIAGQAGYDGSSIYQQIGHATTYLPQKLRFDALAGLLINLSSGVVGHMIVDLGVFSEGSQVSPGADMADDCMGKVDVVINAVIEPSEGLCSALFRPPFRHDAVMETGG</sequence>
<accession>A0ABR1S3X7</accession>